<evidence type="ECO:0000313" key="1">
    <source>
        <dbReference type="EMBL" id="DAD69300.1"/>
    </source>
</evidence>
<reference evidence="1" key="1">
    <citation type="journal article" date="2021" name="Proc. Natl. Acad. Sci. U.S.A.">
        <title>A Catalog of Tens of Thousands of Viruses from Human Metagenomes Reveals Hidden Associations with Chronic Diseases.</title>
        <authorList>
            <person name="Tisza M.J."/>
            <person name="Buck C.B."/>
        </authorList>
    </citation>
    <scope>NUCLEOTIDE SEQUENCE</scope>
    <source>
        <strain evidence="1">CtxZP4</strain>
    </source>
</reference>
<proteinExistence type="predicted"/>
<name>A0A8S5LGZ1_9CAUD</name>
<dbReference type="EMBL" id="BK014718">
    <property type="protein sequence ID" value="DAD69300.1"/>
    <property type="molecule type" value="Genomic_DNA"/>
</dbReference>
<sequence>MIESIEFLTYRQQRVVLPLRDPWGIGVAVKSIDGLSATKASINTTELALTDVAIFNGARAGMRNLKIKLAPLPMPDIETSRQHIYSWFQIKQLMTVYINTDKRRVKTEGYVETVEADIFSKEQEINISILCPDAYWHDADTSIDKNLEWSREIPSFEFDFMDQPSPSLEFSKDRGLLSATIDYEGDVETGFTMVFTFRPGAKLPITVTETFSGDRFKLTGAFLDKTYYKVDPIVGGDIVTVNSRTGRKSIIRNRGGRKDKFIAALDRNSDWLKLRPGVNEFQIAMNDPNLTDVYFSTDVLFQGV</sequence>
<organism evidence="1">
    <name type="scientific">Siphoviridae sp. ctxZP4</name>
    <dbReference type="NCBI Taxonomy" id="2823611"/>
    <lineage>
        <taxon>Viruses</taxon>
        <taxon>Duplodnaviria</taxon>
        <taxon>Heunggongvirae</taxon>
        <taxon>Uroviricota</taxon>
        <taxon>Caudoviricetes</taxon>
    </lineage>
</organism>
<protein>
    <submittedName>
        <fullName evidence="1">Tail protein</fullName>
    </submittedName>
</protein>
<accession>A0A8S5LGZ1</accession>